<evidence type="ECO:0000256" key="6">
    <source>
        <dbReference type="SAM" id="SignalP"/>
    </source>
</evidence>
<dbReference type="GO" id="GO:0050832">
    <property type="term" value="P:defense response to fungus"/>
    <property type="evidence" value="ECO:0007669"/>
    <property type="project" value="UniProtKB-KW"/>
</dbReference>
<keyword evidence="5" id="KW-1015">Disulfide bond</keyword>
<dbReference type="EMBL" id="NKXS01008579">
    <property type="protein sequence ID" value="PIM98248.1"/>
    <property type="molecule type" value="Genomic_DNA"/>
</dbReference>
<sequence length="77" mass="8709">MRFVSAAIIFFIILTVSSGLNDEVSVWIPEHRCLAKTNSGKCNSYRCMQKCSGKPLGRGRCRGNYCICTYYCHQPPK</sequence>
<evidence type="ECO:0000256" key="1">
    <source>
        <dbReference type="ARBA" id="ARBA00006722"/>
    </source>
</evidence>
<evidence type="ECO:0000313" key="7">
    <source>
        <dbReference type="EMBL" id="PIM98248.1"/>
    </source>
</evidence>
<organism evidence="7 9">
    <name type="scientific">Handroanthus impetiginosus</name>
    <dbReference type="NCBI Taxonomy" id="429701"/>
    <lineage>
        <taxon>Eukaryota</taxon>
        <taxon>Viridiplantae</taxon>
        <taxon>Streptophyta</taxon>
        <taxon>Embryophyta</taxon>
        <taxon>Tracheophyta</taxon>
        <taxon>Spermatophyta</taxon>
        <taxon>Magnoliopsida</taxon>
        <taxon>eudicotyledons</taxon>
        <taxon>Gunneridae</taxon>
        <taxon>Pentapetalae</taxon>
        <taxon>asterids</taxon>
        <taxon>lamiids</taxon>
        <taxon>Lamiales</taxon>
        <taxon>Bignoniaceae</taxon>
        <taxon>Crescentiina</taxon>
        <taxon>Tabebuia alliance</taxon>
        <taxon>Handroanthus</taxon>
    </lineage>
</organism>
<keyword evidence="2" id="KW-0929">Antimicrobial</keyword>
<feature type="chain" id="PRO_5015080107" description="Knottin scorpion toxin-like domain-containing protein" evidence="6">
    <location>
        <begin position="20"/>
        <end position="77"/>
    </location>
</feature>
<reference evidence="7" key="3">
    <citation type="journal article" date="2018" name="Gigascience">
        <title>Genome assembly of the pink ipe (Handroanthus impetiginosus, Bignoniaceae), a highly-valued ecologically keystone neotropical timber forest tree.</title>
        <authorList>
            <person name="Silva-Junior O.B."/>
            <person name="Novaes E."/>
            <person name="Grattapaglia D."/>
            <person name="Collevatti R.G."/>
        </authorList>
    </citation>
    <scope>NUCLEOTIDE SEQUENCE [LARGE SCALE GENOMIC DNA]</scope>
    <source>
        <strain evidence="7">UFG-1</strain>
        <tissue evidence="7">Leaf</tissue>
    </source>
</reference>
<name>A0A2G9FYW0_9LAMI</name>
<protein>
    <recommendedName>
        <fullName evidence="10">Knottin scorpion toxin-like domain-containing protein</fullName>
    </recommendedName>
</protein>
<evidence type="ECO:0008006" key="10">
    <source>
        <dbReference type="Google" id="ProtNLM"/>
    </source>
</evidence>
<evidence type="ECO:0000256" key="5">
    <source>
        <dbReference type="ARBA" id="ARBA00023157"/>
    </source>
</evidence>
<evidence type="ECO:0000313" key="8">
    <source>
        <dbReference type="EMBL" id="PIN07809.1"/>
    </source>
</evidence>
<evidence type="ECO:0000256" key="2">
    <source>
        <dbReference type="ARBA" id="ARBA00022529"/>
    </source>
</evidence>
<reference evidence="7" key="1">
    <citation type="submission" date="2017-07" db="EMBL/GenBank/DDBJ databases">
        <authorList>
            <person name="Sun Z.S."/>
            <person name="Albrecht U."/>
            <person name="Echele G."/>
            <person name="Lee C.C."/>
        </authorList>
    </citation>
    <scope>NUCLEOTIDE SEQUENCE</scope>
    <source>
        <strain evidence="7">UFG-1</strain>
        <tissue evidence="7">Leaf</tissue>
    </source>
</reference>
<keyword evidence="9" id="KW-1185">Reference proteome</keyword>
<feature type="signal peptide" evidence="6">
    <location>
        <begin position="1"/>
        <end position="19"/>
    </location>
</feature>
<evidence type="ECO:0000256" key="3">
    <source>
        <dbReference type="ARBA" id="ARBA00022577"/>
    </source>
</evidence>
<reference evidence="9" key="2">
    <citation type="journal article" date="2018" name="Gigascience">
        <title>Genome assembly of the Pink Ipe (Handroanthus impetiginosus, Bignoniaceae), a highly valued, ecologically keystone Neotropical timber forest tree.</title>
        <authorList>
            <person name="Silva-Junior O.B."/>
            <person name="Grattapaglia D."/>
            <person name="Novaes E."/>
            <person name="Collevatti R.G."/>
        </authorList>
    </citation>
    <scope>NUCLEOTIDE SEQUENCE [LARGE SCALE GENOMIC DNA]</scope>
    <source>
        <strain evidence="9">cv. UFG-1</strain>
    </source>
</reference>
<dbReference type="Proteomes" id="UP000231279">
    <property type="component" value="Unassembled WGS sequence"/>
</dbReference>
<keyword evidence="6" id="KW-0732">Signal</keyword>
<evidence type="ECO:0000313" key="9">
    <source>
        <dbReference type="Proteomes" id="UP000231279"/>
    </source>
</evidence>
<accession>A0A2G9FYW0</accession>
<dbReference type="AlphaFoldDB" id="A0A2G9FYW0"/>
<dbReference type="EMBL" id="NKXS01003984">
    <property type="protein sequence ID" value="PIN07809.1"/>
    <property type="molecule type" value="Genomic_DNA"/>
</dbReference>
<evidence type="ECO:0000256" key="4">
    <source>
        <dbReference type="ARBA" id="ARBA00022821"/>
    </source>
</evidence>
<dbReference type="GO" id="GO:0031640">
    <property type="term" value="P:killing of cells of another organism"/>
    <property type="evidence" value="ECO:0007669"/>
    <property type="project" value="UniProtKB-KW"/>
</dbReference>
<gene>
    <name evidence="8" type="ORF">CDL12_19628</name>
    <name evidence="7" type="ORF">CDL12_29272</name>
</gene>
<keyword evidence="4" id="KW-0611">Plant defense</keyword>
<comment type="similarity">
    <text evidence="1">Belongs to the DEFL family.</text>
</comment>
<dbReference type="PANTHER" id="PTHR33830:SF34">
    <property type="entry name" value="KNOTTIN SCORPION TOXIN-LIKE DOMAIN-CONTAINING PROTEIN"/>
    <property type="match status" value="1"/>
</dbReference>
<dbReference type="OrthoDB" id="906841at2759"/>
<comment type="caution">
    <text evidence="7">The sequence shown here is derived from an EMBL/GenBank/DDBJ whole genome shotgun (WGS) entry which is preliminary data.</text>
</comment>
<keyword evidence="3" id="KW-0295">Fungicide</keyword>
<dbReference type="InterPro" id="IPR010851">
    <property type="entry name" value="DEFL"/>
</dbReference>
<proteinExistence type="inferred from homology"/>
<dbReference type="PANTHER" id="PTHR33830">
    <property type="entry name" value="DEFENSIN-LIKE PROTEIN 184-RELATED"/>
    <property type="match status" value="1"/>
</dbReference>